<sequence>MEGMSRFAPIDLRSPSPDCASCESSKTDIAHSVRLENYNSRTQHRVKPSIHTLIEMPPTPPPEVTVFDTHQRRVPVPDSWGPLVTPFYRDRLPKLPKISDRKLRKAVIDRKTPQQGQRGVNDNGVHGWQELALHGDACLNAAIYRALLDANPENVDTKSMVAMRSMLASNNLFSYLAMAYEIAPGRGQKPAADAFEGYIGALDILEHTTTPSDSRPQSQSLSLREFLSTLFSPVVFPIMKQWHSQIDREILTHSVIECLRRSRRKKKFVVGKSVKKSGANRKKERKRRRAIPLPMPTTSKRATRSKRKMNNRKINPVREVIVISDSEDSEDSEESGSNSDSDDY</sequence>
<evidence type="ECO:0008006" key="4">
    <source>
        <dbReference type="Google" id="ProtNLM"/>
    </source>
</evidence>
<proteinExistence type="predicted"/>
<dbReference type="GO" id="GO:0004525">
    <property type="term" value="F:ribonuclease III activity"/>
    <property type="evidence" value="ECO:0007669"/>
    <property type="project" value="InterPro"/>
</dbReference>
<dbReference type="GO" id="GO:0006396">
    <property type="term" value="P:RNA processing"/>
    <property type="evidence" value="ECO:0007669"/>
    <property type="project" value="InterPro"/>
</dbReference>
<dbReference type="OrthoDB" id="10656256at2759"/>
<evidence type="ECO:0000313" key="2">
    <source>
        <dbReference type="EMBL" id="ORY35777.1"/>
    </source>
</evidence>
<dbReference type="Proteomes" id="UP000193986">
    <property type="component" value="Unassembled WGS sequence"/>
</dbReference>
<dbReference type="EMBL" id="MCFC01000001">
    <property type="protein sequence ID" value="ORY35777.1"/>
    <property type="molecule type" value="Genomic_DNA"/>
</dbReference>
<dbReference type="InParanoid" id="A0A1Y2BMF0"/>
<accession>A0A1Y2BMF0</accession>
<keyword evidence="3" id="KW-1185">Reference proteome</keyword>
<dbReference type="SUPFAM" id="SSF69065">
    <property type="entry name" value="RNase III domain-like"/>
    <property type="match status" value="1"/>
</dbReference>
<protein>
    <recommendedName>
        <fullName evidence="4">RNase III domain-containing protein</fullName>
    </recommendedName>
</protein>
<name>A0A1Y2BMF0_9TREE</name>
<dbReference type="InterPro" id="IPR036389">
    <property type="entry name" value="RNase_III_sf"/>
</dbReference>
<dbReference type="Gene3D" id="1.10.1520.10">
    <property type="entry name" value="Ribonuclease III domain"/>
    <property type="match status" value="1"/>
</dbReference>
<evidence type="ECO:0000313" key="3">
    <source>
        <dbReference type="Proteomes" id="UP000193986"/>
    </source>
</evidence>
<feature type="compositionally biased region" description="Acidic residues" evidence="1">
    <location>
        <begin position="325"/>
        <end position="344"/>
    </location>
</feature>
<comment type="caution">
    <text evidence="2">The sequence shown here is derived from an EMBL/GenBank/DDBJ whole genome shotgun (WGS) entry which is preliminary data.</text>
</comment>
<gene>
    <name evidence="2" type="ORF">BCR39DRAFT_32495</name>
</gene>
<evidence type="ECO:0000256" key="1">
    <source>
        <dbReference type="SAM" id="MobiDB-lite"/>
    </source>
</evidence>
<feature type="region of interest" description="Disordered" evidence="1">
    <location>
        <begin position="269"/>
        <end position="344"/>
    </location>
</feature>
<dbReference type="AlphaFoldDB" id="A0A1Y2BMF0"/>
<feature type="compositionally biased region" description="Basic residues" evidence="1">
    <location>
        <begin position="301"/>
        <end position="311"/>
    </location>
</feature>
<organism evidence="2 3">
    <name type="scientific">Naematelia encephala</name>
    <dbReference type="NCBI Taxonomy" id="71784"/>
    <lineage>
        <taxon>Eukaryota</taxon>
        <taxon>Fungi</taxon>
        <taxon>Dikarya</taxon>
        <taxon>Basidiomycota</taxon>
        <taxon>Agaricomycotina</taxon>
        <taxon>Tremellomycetes</taxon>
        <taxon>Tremellales</taxon>
        <taxon>Naemateliaceae</taxon>
        <taxon>Naematelia</taxon>
    </lineage>
</organism>
<feature type="compositionally biased region" description="Basic residues" evidence="1">
    <location>
        <begin position="269"/>
        <end position="290"/>
    </location>
</feature>
<reference evidence="2 3" key="1">
    <citation type="submission" date="2016-07" db="EMBL/GenBank/DDBJ databases">
        <title>Pervasive Adenine N6-methylation of Active Genes in Fungi.</title>
        <authorList>
            <consortium name="DOE Joint Genome Institute"/>
            <person name="Mondo S.J."/>
            <person name="Dannebaum R.O."/>
            <person name="Kuo R.C."/>
            <person name="Labutti K."/>
            <person name="Haridas S."/>
            <person name="Kuo A."/>
            <person name="Salamov A."/>
            <person name="Ahrendt S.R."/>
            <person name="Lipzen A."/>
            <person name="Sullivan W."/>
            <person name="Andreopoulos W.B."/>
            <person name="Clum A."/>
            <person name="Lindquist E."/>
            <person name="Daum C."/>
            <person name="Ramamoorthy G.K."/>
            <person name="Gryganskyi A."/>
            <person name="Culley D."/>
            <person name="Magnuson J.K."/>
            <person name="James T.Y."/>
            <person name="O'Malley M.A."/>
            <person name="Stajich J.E."/>
            <person name="Spatafora J.W."/>
            <person name="Visel A."/>
            <person name="Grigoriev I.V."/>
        </authorList>
    </citation>
    <scope>NUCLEOTIDE SEQUENCE [LARGE SCALE GENOMIC DNA]</scope>
    <source>
        <strain evidence="2 3">68-887.2</strain>
    </source>
</reference>